<gene>
    <name evidence="2" type="ORF">B7017_p0205</name>
</gene>
<reference evidence="2" key="1">
    <citation type="journal article" date="2015" name="Appl. Environ. Microbiol.">
        <title>Discovery of a conjugative megaplasmid in Bifidobacterium breve.</title>
        <authorList>
            <person name="Bottacini F."/>
            <person name="O'Connell Motherway M."/>
            <person name="Casey E."/>
            <person name="McDonnell B."/>
            <person name="Mahony J."/>
            <person name="Ventura M."/>
            <person name="van Sinderen D."/>
        </authorList>
    </citation>
    <scope>NUCLEOTIDE SEQUENCE</scope>
    <source>
        <strain evidence="2">JCM 7017</strain>
        <plasmid evidence="2">megaplasmid pMP7017</plasmid>
    </source>
</reference>
<dbReference type="EMBL" id="KM406416">
    <property type="protein sequence ID" value="AIW55254.1"/>
    <property type="molecule type" value="Genomic_DNA"/>
</dbReference>
<geneLocation type="plasmid" evidence="2">
    <name>megaplasmid pMP7017</name>
</geneLocation>
<sequence>MEDINTQRIAILEQRINELETRVSQLENPKPVTGGTLKRAIEALAEKVGQMGETFSNEGRRGRFIIGHDGRRHPVFIAASRNLGSDTGKPMSGWHSINPRNADTTRFGAYILSVEDELRRPVFFIFTPEEFQALLDSKKADSKGLRHFYISRAEAGMDKFVDWRDGGMDMTQYRGAFNKLEFNA</sequence>
<dbReference type="RefSeq" id="WP_052791148.1">
    <property type="nucleotide sequence ID" value="NZ_JAWWYB010000005.1"/>
</dbReference>
<proteinExistence type="predicted"/>
<organism evidence="2">
    <name type="scientific">Bifidobacterium breve</name>
    <dbReference type="NCBI Taxonomy" id="1685"/>
    <lineage>
        <taxon>Bacteria</taxon>
        <taxon>Bacillati</taxon>
        <taxon>Actinomycetota</taxon>
        <taxon>Actinomycetes</taxon>
        <taxon>Bifidobacteriales</taxon>
        <taxon>Bifidobacteriaceae</taxon>
        <taxon>Bifidobacterium</taxon>
    </lineage>
</organism>
<evidence type="ECO:0000313" key="2">
    <source>
        <dbReference type="EMBL" id="AIW55254.1"/>
    </source>
</evidence>
<evidence type="ECO:0000256" key="1">
    <source>
        <dbReference type="SAM" id="Coils"/>
    </source>
</evidence>
<accession>A0A0A0UWU4</accession>
<keyword evidence="1" id="KW-0175">Coiled coil</keyword>
<protein>
    <submittedName>
        <fullName evidence="2">Uncharacterized protein</fullName>
    </submittedName>
</protein>
<name>A0A0A0UWU4_BIFBR</name>
<dbReference type="AlphaFoldDB" id="A0A0A0UWU4"/>
<keyword evidence="2" id="KW-0614">Plasmid</keyword>
<feature type="coiled-coil region" evidence="1">
    <location>
        <begin position="2"/>
        <end position="29"/>
    </location>
</feature>